<proteinExistence type="predicted"/>
<sequence length="289" mass="32221">TRRLKRDDLETRHRVNNRGKASRCIDMTATPGSHRLCHGRVSRRRSQLVRFSCPGVSGHRAESTGLRLAPQWSSESSRDDDESERASEPRDGHLMYCTARMRCLAVCMPRYKFALRLVLRYYDSVYFSICTHLIYGGTIWPPASDGRGVEVSSSAWEHRIPAPPSAGMKDVTGQGEASRRRGTAARGTSDLDGRAQLGCAAWSRVPFARVLRHSRPGQHPSPSPIFTILQLNHHTRKRKRDVQGQLARSEPEELVDVVAFPSTRFLCAQPAISTSHPSTASFGSMMAAR</sequence>
<accession>A0A022XF69</accession>
<gene>
    <name evidence="2" type="ORF">H105_08153</name>
</gene>
<feature type="region of interest" description="Disordered" evidence="1">
    <location>
        <begin position="159"/>
        <end position="191"/>
    </location>
</feature>
<reference evidence="2 3" key="1">
    <citation type="submission" date="2014-02" db="EMBL/GenBank/DDBJ databases">
        <title>The Genome Sequence of Trichophyton rubrum (morphotype soudanense) CBS 452.61.</title>
        <authorList>
            <consortium name="The Broad Institute Genomics Platform"/>
            <person name="Cuomo C.A."/>
            <person name="White T.C."/>
            <person name="Graser Y."/>
            <person name="Martinez-Rossi N."/>
            <person name="Heitman J."/>
            <person name="Young S.K."/>
            <person name="Zeng Q."/>
            <person name="Gargeya S."/>
            <person name="Abouelleil A."/>
            <person name="Alvarado L."/>
            <person name="Chapman S.B."/>
            <person name="Gainer-Dewar J."/>
            <person name="Goldberg J."/>
            <person name="Griggs A."/>
            <person name="Gujja S."/>
            <person name="Hansen M."/>
            <person name="Howarth C."/>
            <person name="Imamovic A."/>
            <person name="Larimer J."/>
            <person name="Martinez D."/>
            <person name="Murphy C."/>
            <person name="Pearson M.D."/>
            <person name="Persinoti G."/>
            <person name="Poon T."/>
            <person name="Priest M."/>
            <person name="Roberts A.D."/>
            <person name="Saif S."/>
            <person name="Shea T.D."/>
            <person name="Sykes S.N."/>
            <person name="Wortman J."/>
            <person name="Nusbaum C."/>
            <person name="Birren B."/>
        </authorList>
    </citation>
    <scope>NUCLEOTIDE SEQUENCE [LARGE SCALE GENOMIC DNA]</scope>
    <source>
        <strain evidence="2 3">CBS 452.61</strain>
    </source>
</reference>
<name>A0A022XF69_TRISD</name>
<dbReference type="Proteomes" id="UP000023623">
    <property type="component" value="Unassembled WGS sequence"/>
</dbReference>
<dbReference type="AlphaFoldDB" id="A0A022XF69"/>
<evidence type="ECO:0000313" key="2">
    <source>
        <dbReference type="EMBL" id="EZF69380.1"/>
    </source>
</evidence>
<feature type="non-terminal residue" evidence="2">
    <location>
        <position position="1"/>
    </location>
</feature>
<organism evidence="2 3">
    <name type="scientific">Trichophyton soudanense CBS 452.61</name>
    <dbReference type="NCBI Taxonomy" id="1215331"/>
    <lineage>
        <taxon>Eukaryota</taxon>
        <taxon>Fungi</taxon>
        <taxon>Dikarya</taxon>
        <taxon>Ascomycota</taxon>
        <taxon>Pezizomycotina</taxon>
        <taxon>Eurotiomycetes</taxon>
        <taxon>Eurotiomycetidae</taxon>
        <taxon>Onygenales</taxon>
        <taxon>Arthrodermataceae</taxon>
        <taxon>Trichophyton</taxon>
    </lineage>
</organism>
<dbReference type="HOGENOM" id="CLU_964934_0_0_1"/>
<keyword evidence="3" id="KW-1185">Reference proteome</keyword>
<feature type="region of interest" description="Disordered" evidence="1">
    <location>
        <begin position="55"/>
        <end position="89"/>
    </location>
</feature>
<evidence type="ECO:0000256" key="1">
    <source>
        <dbReference type="SAM" id="MobiDB-lite"/>
    </source>
</evidence>
<protein>
    <submittedName>
        <fullName evidence="2">Uncharacterized protein</fullName>
    </submittedName>
</protein>
<evidence type="ECO:0000313" key="3">
    <source>
        <dbReference type="Proteomes" id="UP000023623"/>
    </source>
</evidence>
<dbReference type="EMBL" id="KK208933">
    <property type="protein sequence ID" value="EZF69380.1"/>
    <property type="molecule type" value="Genomic_DNA"/>
</dbReference>